<dbReference type="Proteomes" id="UP000268615">
    <property type="component" value="Unassembled WGS sequence"/>
</dbReference>
<dbReference type="InterPro" id="IPR052534">
    <property type="entry name" value="Extracell_DNA_Util/SecSys_Comp"/>
</dbReference>
<evidence type="ECO:0000256" key="1">
    <source>
        <dbReference type="SAM" id="Phobius"/>
    </source>
</evidence>
<dbReference type="EMBL" id="RPOH01000028">
    <property type="protein sequence ID" value="RPH28733.1"/>
    <property type="molecule type" value="Genomic_DNA"/>
</dbReference>
<keyword evidence="1" id="KW-1133">Transmembrane helix</keyword>
<keyword evidence="1" id="KW-0812">Transmembrane</keyword>
<dbReference type="OrthoDB" id="6434061at2"/>
<feature type="transmembrane region" description="Helical" evidence="1">
    <location>
        <begin position="20"/>
        <end position="44"/>
    </location>
</feature>
<proteinExistence type="predicted"/>
<comment type="caution">
    <text evidence="2">The sequence shown here is derived from an EMBL/GenBank/DDBJ whole genome shotgun (WGS) entry which is preliminary data.</text>
</comment>
<accession>A0A3N5E925</accession>
<dbReference type="PANTHER" id="PTHR40278">
    <property type="entry name" value="DNA UTILIZATION PROTEIN HOFN"/>
    <property type="match status" value="1"/>
</dbReference>
<evidence type="ECO:0000313" key="2">
    <source>
        <dbReference type="EMBL" id="RPH28733.1"/>
    </source>
</evidence>
<organism evidence="2 3">
    <name type="scientific">Buttiauxella warmboldiae</name>
    <dbReference type="NCBI Taxonomy" id="82993"/>
    <lineage>
        <taxon>Bacteria</taxon>
        <taxon>Pseudomonadati</taxon>
        <taxon>Pseudomonadota</taxon>
        <taxon>Gammaproteobacteria</taxon>
        <taxon>Enterobacterales</taxon>
        <taxon>Enterobacteriaceae</taxon>
        <taxon>Buttiauxella</taxon>
    </lineage>
</organism>
<keyword evidence="3" id="KW-1185">Reference proteome</keyword>
<name>A0A3N5E925_9ENTR</name>
<keyword evidence="1" id="KW-0472">Membrane</keyword>
<dbReference type="PANTHER" id="PTHR40278:SF1">
    <property type="entry name" value="DNA UTILIZATION PROTEIN HOFN"/>
    <property type="match status" value="1"/>
</dbReference>
<dbReference type="RefSeq" id="WP_124023701.1">
    <property type="nucleotide sequence ID" value="NZ_RPOH01000028.1"/>
</dbReference>
<sequence>MMRLLNLLPWRQSQRQQRVYRWVGLFGLVLVLVPLLATMVRLFLLPDIRQQQAQNGYLANVQSALQRLHQQRLVLQEQHKKWLALQQLRDVQQQAIQLWESRLIQLASVMPGGSWLSSLALHKRQFVVKGHVNLLQDVQRLEKELARLAGVARVQTGSVQQETRGGFGFVFTLTLAEGVDGRGH</sequence>
<dbReference type="AlphaFoldDB" id="A0A3N5E925"/>
<gene>
    <name evidence="2" type="ORF">EHN07_08270</name>
</gene>
<protein>
    <recommendedName>
        <fullName evidence="4">Fimbrial assembly protein</fullName>
    </recommendedName>
</protein>
<evidence type="ECO:0000313" key="3">
    <source>
        <dbReference type="Proteomes" id="UP000268615"/>
    </source>
</evidence>
<reference evidence="2 3" key="1">
    <citation type="submission" date="2018-11" db="EMBL/GenBank/DDBJ databases">
        <title>Draft genome sequence of Buttiauxella warmboldiae CCUG 35512.</title>
        <authorList>
            <person name="Salva-Serra F."/>
            <person name="Marathe N."/>
            <person name="Moore E."/>
            <person name="Svensson L."/>
            <person name="Engstrom-Jakobsson H."/>
        </authorList>
    </citation>
    <scope>NUCLEOTIDE SEQUENCE [LARGE SCALE GENOMIC DNA]</scope>
    <source>
        <strain evidence="2 3">CCUG 35512</strain>
    </source>
</reference>
<evidence type="ECO:0008006" key="4">
    <source>
        <dbReference type="Google" id="ProtNLM"/>
    </source>
</evidence>